<organism evidence="1">
    <name type="scientific">Rhizophora mucronata</name>
    <name type="common">Asiatic mangrove</name>
    <dbReference type="NCBI Taxonomy" id="61149"/>
    <lineage>
        <taxon>Eukaryota</taxon>
        <taxon>Viridiplantae</taxon>
        <taxon>Streptophyta</taxon>
        <taxon>Embryophyta</taxon>
        <taxon>Tracheophyta</taxon>
        <taxon>Spermatophyta</taxon>
        <taxon>Magnoliopsida</taxon>
        <taxon>eudicotyledons</taxon>
        <taxon>Gunneridae</taxon>
        <taxon>Pentapetalae</taxon>
        <taxon>rosids</taxon>
        <taxon>fabids</taxon>
        <taxon>Malpighiales</taxon>
        <taxon>Rhizophoraceae</taxon>
        <taxon>Rhizophora</taxon>
    </lineage>
</organism>
<name>A0A2P2QZU7_RHIMU</name>
<dbReference type="EMBL" id="GGEC01092006">
    <property type="protein sequence ID" value="MBX72490.1"/>
    <property type="molecule type" value="Transcribed_RNA"/>
</dbReference>
<dbReference type="AlphaFoldDB" id="A0A2P2QZU7"/>
<evidence type="ECO:0000313" key="1">
    <source>
        <dbReference type="EMBL" id="MBX72490.1"/>
    </source>
</evidence>
<accession>A0A2P2QZU7</accession>
<sequence length="33" mass="3647">MYCITVIISKFVISLSYSTMKHLKGSPLASSIQ</sequence>
<protein>
    <submittedName>
        <fullName evidence="1">Uncharacterized protein</fullName>
    </submittedName>
</protein>
<proteinExistence type="predicted"/>
<reference evidence="1" key="1">
    <citation type="submission" date="2018-02" db="EMBL/GenBank/DDBJ databases">
        <title>Rhizophora mucronata_Transcriptome.</title>
        <authorList>
            <person name="Meera S.P."/>
            <person name="Sreeshan A."/>
            <person name="Augustine A."/>
        </authorList>
    </citation>
    <scope>NUCLEOTIDE SEQUENCE</scope>
    <source>
        <tissue evidence="1">Leaf</tissue>
    </source>
</reference>